<feature type="transmembrane region" description="Helical" evidence="7">
    <location>
        <begin position="173"/>
        <end position="192"/>
    </location>
</feature>
<evidence type="ECO:0000256" key="6">
    <source>
        <dbReference type="ARBA" id="ARBA00023136"/>
    </source>
</evidence>
<dbReference type="CDD" id="cd06261">
    <property type="entry name" value="TM_PBP2"/>
    <property type="match status" value="1"/>
</dbReference>
<feature type="transmembrane region" description="Helical" evidence="7">
    <location>
        <begin position="12"/>
        <end position="30"/>
    </location>
</feature>
<dbReference type="NCBIfam" id="NF007008">
    <property type="entry name" value="PRK09471.1"/>
    <property type="match status" value="1"/>
</dbReference>
<evidence type="ECO:0000256" key="3">
    <source>
        <dbReference type="ARBA" id="ARBA00022475"/>
    </source>
</evidence>
<dbReference type="InterPro" id="IPR045621">
    <property type="entry name" value="BPD_transp_1_N"/>
</dbReference>
<evidence type="ECO:0000256" key="2">
    <source>
        <dbReference type="ARBA" id="ARBA00022448"/>
    </source>
</evidence>
<sequence length="307" mass="33438">MLLFILRRLASAVPTVFIVVTLSFFLMRFAPGGPFNLERPLPPQTMENLMRTYHLDEPLWRQYLTYIGNAVRGDFGPSFIYKDNTVAELIGKGIPYSVELGSYALLLALIGGVLAGTLAALKQNSTLDFIIMSISTVGVTVPNFVVGPVLTLIFAIMLAWLPAGGWGDGSLRFLLLPTIALALPQLAVFARLTRGSMIEALNTDHIRTARAYGLPAKSVVITHAMRGAMLPVVSYLAPCAATLMTGSAVVETIFTIPGVGRYFVLGAINRDYTLVMGTVILIAVFVILFNLMVDILYGFLDPRVRHD</sequence>
<dbReference type="GO" id="GO:0055085">
    <property type="term" value="P:transmembrane transport"/>
    <property type="evidence" value="ECO:0007669"/>
    <property type="project" value="InterPro"/>
</dbReference>
<dbReference type="RefSeq" id="WP_110751684.1">
    <property type="nucleotide sequence ID" value="NZ_QJTF01000010.1"/>
</dbReference>
<keyword evidence="2 7" id="KW-0813">Transport</keyword>
<keyword evidence="3" id="KW-1003">Cell membrane</keyword>
<keyword evidence="6 7" id="KW-0472">Membrane</keyword>
<name>A0A318T254_9HYPH</name>
<accession>A0A318T254</accession>
<dbReference type="PANTHER" id="PTHR43163">
    <property type="entry name" value="DIPEPTIDE TRANSPORT SYSTEM PERMEASE PROTEIN DPPB-RELATED"/>
    <property type="match status" value="1"/>
</dbReference>
<dbReference type="PROSITE" id="PS50928">
    <property type="entry name" value="ABC_TM1"/>
    <property type="match status" value="1"/>
</dbReference>
<keyword evidence="10" id="KW-1185">Reference proteome</keyword>
<feature type="transmembrane region" description="Helical" evidence="7">
    <location>
        <begin position="274"/>
        <end position="300"/>
    </location>
</feature>
<dbReference type="Proteomes" id="UP000247454">
    <property type="component" value="Unassembled WGS sequence"/>
</dbReference>
<reference evidence="9 10" key="1">
    <citation type="submission" date="2018-06" db="EMBL/GenBank/DDBJ databases">
        <title>Genomic Encyclopedia of Type Strains, Phase III (KMG-III): the genomes of soil and plant-associated and newly described type strains.</title>
        <authorList>
            <person name="Whitman W."/>
        </authorList>
    </citation>
    <scope>NUCLEOTIDE SEQUENCE [LARGE SCALE GENOMIC DNA]</scope>
    <source>
        <strain evidence="9 10">ORS 1419</strain>
    </source>
</reference>
<comment type="subcellular location">
    <subcellularLocation>
        <location evidence="1 7">Cell membrane</location>
        <topology evidence="1 7">Multi-pass membrane protein</topology>
    </subcellularLocation>
</comment>
<dbReference type="AlphaFoldDB" id="A0A318T254"/>
<comment type="caution">
    <text evidence="9">The sequence shown here is derived from an EMBL/GenBank/DDBJ whole genome shotgun (WGS) entry which is preliminary data.</text>
</comment>
<feature type="transmembrane region" description="Helical" evidence="7">
    <location>
        <begin position="232"/>
        <end position="254"/>
    </location>
</feature>
<feature type="domain" description="ABC transmembrane type-1" evidence="8">
    <location>
        <begin position="94"/>
        <end position="297"/>
    </location>
</feature>
<dbReference type="InterPro" id="IPR035906">
    <property type="entry name" value="MetI-like_sf"/>
</dbReference>
<feature type="transmembrane region" description="Helical" evidence="7">
    <location>
        <begin position="100"/>
        <end position="121"/>
    </location>
</feature>
<evidence type="ECO:0000256" key="4">
    <source>
        <dbReference type="ARBA" id="ARBA00022692"/>
    </source>
</evidence>
<keyword evidence="5 7" id="KW-1133">Transmembrane helix</keyword>
<dbReference type="Gene3D" id="1.10.3720.10">
    <property type="entry name" value="MetI-like"/>
    <property type="match status" value="1"/>
</dbReference>
<dbReference type="PANTHER" id="PTHR43163:SF6">
    <property type="entry name" value="DIPEPTIDE TRANSPORT SYSTEM PERMEASE PROTEIN DPPB-RELATED"/>
    <property type="match status" value="1"/>
</dbReference>
<dbReference type="InterPro" id="IPR000515">
    <property type="entry name" value="MetI-like"/>
</dbReference>
<evidence type="ECO:0000313" key="9">
    <source>
        <dbReference type="EMBL" id="PYE87877.1"/>
    </source>
</evidence>
<feature type="transmembrane region" description="Helical" evidence="7">
    <location>
        <begin position="141"/>
        <end position="161"/>
    </location>
</feature>
<dbReference type="SUPFAM" id="SSF161098">
    <property type="entry name" value="MetI-like"/>
    <property type="match status" value="1"/>
</dbReference>
<keyword evidence="4 7" id="KW-0812">Transmembrane</keyword>
<dbReference type="OrthoDB" id="9805855at2"/>
<dbReference type="Pfam" id="PF19300">
    <property type="entry name" value="BPD_transp_1_N"/>
    <property type="match status" value="1"/>
</dbReference>
<organism evidence="9 10">
    <name type="scientific">Phyllobacterium leguminum</name>
    <dbReference type="NCBI Taxonomy" id="314237"/>
    <lineage>
        <taxon>Bacteria</taxon>
        <taxon>Pseudomonadati</taxon>
        <taxon>Pseudomonadota</taxon>
        <taxon>Alphaproteobacteria</taxon>
        <taxon>Hyphomicrobiales</taxon>
        <taxon>Phyllobacteriaceae</taxon>
        <taxon>Phyllobacterium</taxon>
    </lineage>
</organism>
<evidence type="ECO:0000259" key="8">
    <source>
        <dbReference type="PROSITE" id="PS50928"/>
    </source>
</evidence>
<evidence type="ECO:0000313" key="10">
    <source>
        <dbReference type="Proteomes" id="UP000247454"/>
    </source>
</evidence>
<evidence type="ECO:0000256" key="1">
    <source>
        <dbReference type="ARBA" id="ARBA00004651"/>
    </source>
</evidence>
<dbReference type="Pfam" id="PF00528">
    <property type="entry name" value="BPD_transp_1"/>
    <property type="match status" value="1"/>
</dbReference>
<evidence type="ECO:0000256" key="5">
    <source>
        <dbReference type="ARBA" id="ARBA00022989"/>
    </source>
</evidence>
<protein>
    <submittedName>
        <fullName evidence="9">Oligopeptide transport system permease protein</fullName>
    </submittedName>
</protein>
<gene>
    <name evidence="9" type="ORF">C7477_11062</name>
</gene>
<comment type="similarity">
    <text evidence="7">Belongs to the binding-protein-dependent transport system permease family.</text>
</comment>
<dbReference type="EMBL" id="QJTF01000010">
    <property type="protein sequence ID" value="PYE87877.1"/>
    <property type="molecule type" value="Genomic_DNA"/>
</dbReference>
<evidence type="ECO:0000256" key="7">
    <source>
        <dbReference type="RuleBase" id="RU363032"/>
    </source>
</evidence>
<proteinExistence type="inferred from homology"/>
<dbReference type="GO" id="GO:0005886">
    <property type="term" value="C:plasma membrane"/>
    <property type="evidence" value="ECO:0007669"/>
    <property type="project" value="UniProtKB-SubCell"/>
</dbReference>